<keyword evidence="1" id="KW-1133">Transmembrane helix</keyword>
<dbReference type="EMBL" id="MFKE01000020">
    <property type="protein sequence ID" value="OGG34849.1"/>
    <property type="molecule type" value="Genomic_DNA"/>
</dbReference>
<name>A0A1F6BD23_9BACT</name>
<comment type="caution">
    <text evidence="2">The sequence shown here is derived from an EMBL/GenBank/DDBJ whole genome shotgun (WGS) entry which is preliminary data.</text>
</comment>
<keyword evidence="1" id="KW-0472">Membrane</keyword>
<evidence type="ECO:0000313" key="2">
    <source>
        <dbReference type="EMBL" id="OGG34849.1"/>
    </source>
</evidence>
<accession>A0A1F6BD23</accession>
<evidence type="ECO:0000256" key="1">
    <source>
        <dbReference type="SAM" id="Phobius"/>
    </source>
</evidence>
<feature type="transmembrane region" description="Helical" evidence="1">
    <location>
        <begin position="68"/>
        <end position="93"/>
    </location>
</feature>
<protein>
    <submittedName>
        <fullName evidence="2">Uncharacterized protein</fullName>
    </submittedName>
</protein>
<organism evidence="2 3">
    <name type="scientific">Candidatus Gottesmanbacteria bacterium RIFOXYB1_FULL_47_11</name>
    <dbReference type="NCBI Taxonomy" id="1798401"/>
    <lineage>
        <taxon>Bacteria</taxon>
        <taxon>Candidatus Gottesmaniibacteriota</taxon>
    </lineage>
</organism>
<keyword evidence="1" id="KW-0812">Transmembrane</keyword>
<reference evidence="2 3" key="1">
    <citation type="journal article" date="2016" name="Nat. Commun.">
        <title>Thousands of microbial genomes shed light on interconnected biogeochemical processes in an aquifer system.</title>
        <authorList>
            <person name="Anantharaman K."/>
            <person name="Brown C.T."/>
            <person name="Hug L.A."/>
            <person name="Sharon I."/>
            <person name="Castelle C.J."/>
            <person name="Probst A.J."/>
            <person name="Thomas B.C."/>
            <person name="Singh A."/>
            <person name="Wilkins M.J."/>
            <person name="Karaoz U."/>
            <person name="Brodie E.L."/>
            <person name="Williams K.H."/>
            <person name="Hubbard S.S."/>
            <person name="Banfield J.F."/>
        </authorList>
    </citation>
    <scope>NUCLEOTIDE SEQUENCE [LARGE SCALE GENOMIC DNA]</scope>
</reference>
<feature type="transmembrane region" description="Helical" evidence="1">
    <location>
        <begin position="105"/>
        <end position="131"/>
    </location>
</feature>
<gene>
    <name evidence="2" type="ORF">A2363_00205</name>
</gene>
<evidence type="ECO:0000313" key="3">
    <source>
        <dbReference type="Proteomes" id="UP000176186"/>
    </source>
</evidence>
<proteinExistence type="predicted"/>
<dbReference type="AlphaFoldDB" id="A0A1F6BD23"/>
<dbReference type="STRING" id="1798401.A2363_00205"/>
<dbReference type="Proteomes" id="UP000176186">
    <property type="component" value="Unassembled WGS sequence"/>
</dbReference>
<sequence>MPTLYVSPTAPKHHKPAVKHAFKKPFSTNGQPPTHMGPLTAFAVNPSGLRFETQEEEEKVILFLRQHIIVNIPWIIATIVLLIAPTIIFPRLFEAISLNVPLPPAFFLIGTIFWYLATFGFALSSFIGWFFNIYIVTNERIVDIDFYYLLYKKFSVAELSKIQDLSYTSGGILATLFNYGHVNIQTAGESPNLEFEAVPYPEKVVQTIRELTENEGGGAL</sequence>